<dbReference type="OrthoDB" id="8190514at2759"/>
<dbReference type="Pfam" id="PF06585">
    <property type="entry name" value="JHBP"/>
    <property type="match status" value="1"/>
</dbReference>
<protein>
    <submittedName>
        <fullName evidence="5">JHBP domain containing protein</fullName>
    </submittedName>
</protein>
<reference evidence="5 6" key="1">
    <citation type="submission" date="2017-03" db="EMBL/GenBank/DDBJ databases">
        <title>Genome of the blue death feigning beetle - Asbolus verrucosus.</title>
        <authorList>
            <person name="Rider S.D."/>
        </authorList>
    </citation>
    <scope>NUCLEOTIDE SEQUENCE [LARGE SCALE GENOMIC DNA]</scope>
    <source>
        <strain evidence="5">Butters</strain>
        <tissue evidence="5">Head and leg muscle</tissue>
    </source>
</reference>
<dbReference type="EMBL" id="QDEB01110637">
    <property type="protein sequence ID" value="RZB54430.1"/>
    <property type="molecule type" value="Genomic_DNA"/>
</dbReference>
<dbReference type="AlphaFoldDB" id="A0A482VE66"/>
<comment type="similarity">
    <text evidence="3">Belongs to the TO family.</text>
</comment>
<dbReference type="PANTHER" id="PTHR11008">
    <property type="entry name" value="PROTEIN TAKEOUT-LIKE PROTEIN"/>
    <property type="match status" value="1"/>
</dbReference>
<keyword evidence="2" id="KW-0090">Biological rhythms</keyword>
<feature type="chain" id="PRO_5019789963" evidence="4">
    <location>
        <begin position="21"/>
        <end position="249"/>
    </location>
</feature>
<gene>
    <name evidence="5" type="ORF">BDFB_009466</name>
</gene>
<accession>A0A482VE66</accession>
<dbReference type="Proteomes" id="UP000292052">
    <property type="component" value="Unassembled WGS sequence"/>
</dbReference>
<keyword evidence="6" id="KW-1185">Reference proteome</keyword>
<evidence type="ECO:0000256" key="4">
    <source>
        <dbReference type="SAM" id="SignalP"/>
    </source>
</evidence>
<evidence type="ECO:0000313" key="5">
    <source>
        <dbReference type="EMBL" id="RZB54430.1"/>
    </source>
</evidence>
<dbReference type="FunFam" id="3.15.10.30:FF:000001">
    <property type="entry name" value="Takeout-like protein 1"/>
    <property type="match status" value="1"/>
</dbReference>
<dbReference type="InterPro" id="IPR010562">
    <property type="entry name" value="Haemolymph_juvenile_hormone-bd"/>
</dbReference>
<dbReference type="GO" id="GO:0007623">
    <property type="term" value="P:circadian rhythm"/>
    <property type="evidence" value="ECO:0007669"/>
    <property type="project" value="UniProtKB-ARBA"/>
</dbReference>
<feature type="signal peptide" evidence="4">
    <location>
        <begin position="1"/>
        <end position="20"/>
    </location>
</feature>
<organism evidence="5 6">
    <name type="scientific">Asbolus verrucosus</name>
    <name type="common">Desert ironclad beetle</name>
    <dbReference type="NCBI Taxonomy" id="1661398"/>
    <lineage>
        <taxon>Eukaryota</taxon>
        <taxon>Metazoa</taxon>
        <taxon>Ecdysozoa</taxon>
        <taxon>Arthropoda</taxon>
        <taxon>Hexapoda</taxon>
        <taxon>Insecta</taxon>
        <taxon>Pterygota</taxon>
        <taxon>Neoptera</taxon>
        <taxon>Endopterygota</taxon>
        <taxon>Coleoptera</taxon>
        <taxon>Polyphaga</taxon>
        <taxon>Cucujiformia</taxon>
        <taxon>Tenebrionidae</taxon>
        <taxon>Pimeliinae</taxon>
        <taxon>Asbolus</taxon>
    </lineage>
</organism>
<evidence type="ECO:0000256" key="2">
    <source>
        <dbReference type="ARBA" id="ARBA00023108"/>
    </source>
</evidence>
<proteinExistence type="inferred from homology"/>
<dbReference type="InterPro" id="IPR038606">
    <property type="entry name" value="To_sf"/>
</dbReference>
<evidence type="ECO:0000256" key="3">
    <source>
        <dbReference type="ARBA" id="ARBA00060902"/>
    </source>
</evidence>
<sequence length="249" mass="28077">MMDSLKIATLLLLLSNFCFCAKLPSSFRKCDRNKKDFNQCLSKAVEDAVRQLTKPIKELGLPSMEPLEVPSLVIGAGSGAVAFEQNYQNTSVSGYGKMSCSKAEMNFETKTFYVHCTFPEVKMEFKYEISGRILLLPIYGKGPGAITLERVETDLTFKLDEYDKKGVKYFKVANVTLVMDPQLIRFKLENLFDGDEALGRNINSVLNDNWKEVFADVKPSYEDAFGKIYFSIFNNVLSKVPVNELFGDT</sequence>
<dbReference type="PANTHER" id="PTHR11008:SF32">
    <property type="entry name" value="CIRCADIAN CLOCK-CONTROLLED PROTEIN DAYWAKE-RELATED"/>
    <property type="match status" value="1"/>
</dbReference>
<dbReference type="SMART" id="SM00700">
    <property type="entry name" value="JHBP"/>
    <property type="match status" value="1"/>
</dbReference>
<comment type="caution">
    <text evidence="5">The sequence shown here is derived from an EMBL/GenBank/DDBJ whole genome shotgun (WGS) entry which is preliminary data.</text>
</comment>
<dbReference type="Gene3D" id="3.15.10.30">
    <property type="entry name" value="Haemolymph juvenile hormone binding protein"/>
    <property type="match status" value="1"/>
</dbReference>
<evidence type="ECO:0000313" key="6">
    <source>
        <dbReference type="Proteomes" id="UP000292052"/>
    </source>
</evidence>
<name>A0A482VE66_ASBVE</name>
<keyword evidence="1 4" id="KW-0732">Signal</keyword>
<evidence type="ECO:0000256" key="1">
    <source>
        <dbReference type="ARBA" id="ARBA00022729"/>
    </source>
</evidence>
<dbReference type="GO" id="GO:0005615">
    <property type="term" value="C:extracellular space"/>
    <property type="evidence" value="ECO:0007669"/>
    <property type="project" value="TreeGrafter"/>
</dbReference>
<dbReference type="STRING" id="1661398.A0A482VE66"/>